<proteinExistence type="predicted"/>
<keyword evidence="3" id="KW-1185">Reference proteome</keyword>
<dbReference type="Pfam" id="PF06985">
    <property type="entry name" value="HET"/>
    <property type="match status" value="1"/>
</dbReference>
<evidence type="ECO:0000259" key="1">
    <source>
        <dbReference type="Pfam" id="PF06985"/>
    </source>
</evidence>
<dbReference type="PANTHER" id="PTHR24148:SF73">
    <property type="entry name" value="HET DOMAIN PROTEIN (AFU_ORTHOLOGUE AFUA_8G01020)"/>
    <property type="match status" value="1"/>
</dbReference>
<evidence type="ECO:0000313" key="2">
    <source>
        <dbReference type="EMBL" id="KAH7071627.1"/>
    </source>
</evidence>
<feature type="domain" description="Heterokaryon incompatibility" evidence="1">
    <location>
        <begin position="54"/>
        <end position="204"/>
    </location>
</feature>
<accession>A0A8K0QW91</accession>
<dbReference type="PANTHER" id="PTHR24148">
    <property type="entry name" value="ANKYRIN REPEAT DOMAIN-CONTAINING PROTEIN 39 HOMOLOG-RELATED"/>
    <property type="match status" value="1"/>
</dbReference>
<organism evidence="2 3">
    <name type="scientific">Paraphoma chrysanthemicola</name>
    <dbReference type="NCBI Taxonomy" id="798071"/>
    <lineage>
        <taxon>Eukaryota</taxon>
        <taxon>Fungi</taxon>
        <taxon>Dikarya</taxon>
        <taxon>Ascomycota</taxon>
        <taxon>Pezizomycotina</taxon>
        <taxon>Dothideomycetes</taxon>
        <taxon>Pleosporomycetidae</taxon>
        <taxon>Pleosporales</taxon>
        <taxon>Pleosporineae</taxon>
        <taxon>Phaeosphaeriaceae</taxon>
        <taxon>Paraphoma</taxon>
    </lineage>
</organism>
<gene>
    <name evidence="2" type="ORF">FB567DRAFT_207285</name>
</gene>
<protein>
    <submittedName>
        <fullName evidence="2">Heterokaryon incompatibility protein-domain-containing protein</fullName>
    </submittedName>
</protein>
<comment type="caution">
    <text evidence="2">The sequence shown here is derived from an EMBL/GenBank/DDBJ whole genome shotgun (WGS) entry which is preliminary data.</text>
</comment>
<dbReference type="AlphaFoldDB" id="A0A8K0QW91"/>
<dbReference type="Proteomes" id="UP000813461">
    <property type="component" value="Unassembled WGS sequence"/>
</dbReference>
<evidence type="ECO:0000313" key="3">
    <source>
        <dbReference type="Proteomes" id="UP000813461"/>
    </source>
</evidence>
<reference evidence="2" key="1">
    <citation type="journal article" date="2021" name="Nat. Commun.">
        <title>Genetic determinants of endophytism in the Arabidopsis root mycobiome.</title>
        <authorList>
            <person name="Mesny F."/>
            <person name="Miyauchi S."/>
            <person name="Thiergart T."/>
            <person name="Pickel B."/>
            <person name="Atanasova L."/>
            <person name="Karlsson M."/>
            <person name="Huettel B."/>
            <person name="Barry K.W."/>
            <person name="Haridas S."/>
            <person name="Chen C."/>
            <person name="Bauer D."/>
            <person name="Andreopoulos W."/>
            <person name="Pangilinan J."/>
            <person name="LaButti K."/>
            <person name="Riley R."/>
            <person name="Lipzen A."/>
            <person name="Clum A."/>
            <person name="Drula E."/>
            <person name="Henrissat B."/>
            <person name="Kohler A."/>
            <person name="Grigoriev I.V."/>
            <person name="Martin F.M."/>
            <person name="Hacquard S."/>
        </authorList>
    </citation>
    <scope>NUCLEOTIDE SEQUENCE</scope>
    <source>
        <strain evidence="2">MPI-SDFR-AT-0120</strain>
    </source>
</reference>
<name>A0A8K0QW91_9PLEO</name>
<dbReference type="EMBL" id="JAGMVJ010000024">
    <property type="protein sequence ID" value="KAH7071627.1"/>
    <property type="molecule type" value="Genomic_DNA"/>
</dbReference>
<dbReference type="InterPro" id="IPR052895">
    <property type="entry name" value="HetReg/Transcr_Mod"/>
</dbReference>
<dbReference type="InterPro" id="IPR010730">
    <property type="entry name" value="HET"/>
</dbReference>
<sequence>MEAEASPAAKASTRPNFVYEPLQGPGFSIRLLVVLPREDEIHVRIWESITDEGYQCLSYTWATPRPGVQDGPSIAKSRGHPSIGSSDAHEIVVNECSLTVGTNLYHFLQFASQKYANTPLWVDAISINQEDDIEKGEQVERMADIYADADWTLLWLGHCPHLDIAFDALKVKSWRTREKRNETRKSLELFCSHPYWKRTWITQEVLTSNGLTILSAGKTCNWEDVVRSSWFEAIDKQHTGVLWALEDLRKKRVQSFGASYGCGFRERQSIWDLLRWRNETECSDPRDRVYGCRALVKDGVLLKVDYSEPAVQLFWRAGSNFCAWNSFRFMQDLRKALELNVTQILASLEEDPSIELTIDVWNVSSNFAGFSRKKQIECKQETCKSQLPHFSKIASKFRRDRLLCTNSGFGPSDVFHALIHPPSAKESMGITLISYIRGYQHESSLDISVLQHSTGPDWISISDRSYIDSNLTSKSVDKGHWRLRIPAKVLTTHYQVWHQKEYDRSTSMEELRNESEPS</sequence>
<dbReference type="OrthoDB" id="5386682at2759"/>